<dbReference type="Gene3D" id="1.20.1530.20">
    <property type="match status" value="1"/>
</dbReference>
<evidence type="ECO:0000256" key="8">
    <source>
        <dbReference type="ARBA" id="ARBA00023065"/>
    </source>
</evidence>
<evidence type="ECO:0000256" key="4">
    <source>
        <dbReference type="ARBA" id="ARBA00022449"/>
    </source>
</evidence>
<proteinExistence type="inferred from homology"/>
<keyword evidence="9 11" id="KW-0472">Membrane</keyword>
<evidence type="ECO:0000256" key="2">
    <source>
        <dbReference type="ARBA" id="ARBA00005551"/>
    </source>
</evidence>
<feature type="domain" description="Cation/H+ exchanger transmembrane" evidence="12">
    <location>
        <begin position="15"/>
        <end position="368"/>
    </location>
</feature>
<evidence type="ECO:0000256" key="9">
    <source>
        <dbReference type="ARBA" id="ARBA00023136"/>
    </source>
</evidence>
<protein>
    <submittedName>
        <fullName evidence="13">Cation:proton antiporter</fullName>
    </submittedName>
</protein>
<organism evidence="13 14">
    <name type="scientific">Paenibacillus sedimenti</name>
    <dbReference type="NCBI Taxonomy" id="2770274"/>
    <lineage>
        <taxon>Bacteria</taxon>
        <taxon>Bacillati</taxon>
        <taxon>Bacillota</taxon>
        <taxon>Bacilli</taxon>
        <taxon>Bacillales</taxon>
        <taxon>Paenibacillaceae</taxon>
        <taxon>Paenibacillus</taxon>
    </lineage>
</organism>
<reference evidence="13" key="1">
    <citation type="submission" date="2020-09" db="EMBL/GenBank/DDBJ databases">
        <title>Draft Genome Sequence of Paenibacillus sp. WST5.</title>
        <authorList>
            <person name="Bao Z."/>
        </authorList>
    </citation>
    <scope>NUCLEOTIDE SEQUENCE</scope>
    <source>
        <strain evidence="13">WST5</strain>
    </source>
</reference>
<dbReference type="InterPro" id="IPR004771">
    <property type="entry name" value="K/H_exchanger"/>
</dbReference>
<dbReference type="Proteomes" id="UP000650466">
    <property type="component" value="Unassembled WGS sequence"/>
</dbReference>
<feature type="transmembrane region" description="Helical" evidence="11">
    <location>
        <begin position="143"/>
        <end position="167"/>
    </location>
</feature>
<evidence type="ECO:0000313" key="14">
    <source>
        <dbReference type="Proteomes" id="UP000650466"/>
    </source>
</evidence>
<keyword evidence="14" id="KW-1185">Reference proteome</keyword>
<comment type="subcellular location">
    <subcellularLocation>
        <location evidence="1">Membrane</location>
        <topology evidence="1">Multi-pass membrane protein</topology>
    </subcellularLocation>
</comment>
<dbReference type="GO" id="GO:0008324">
    <property type="term" value="F:monoatomic cation transmembrane transporter activity"/>
    <property type="evidence" value="ECO:0007669"/>
    <property type="project" value="InterPro"/>
</dbReference>
<keyword evidence="10" id="KW-0739">Sodium transport</keyword>
<evidence type="ECO:0000256" key="5">
    <source>
        <dbReference type="ARBA" id="ARBA00022692"/>
    </source>
</evidence>
<feature type="transmembrane region" description="Helical" evidence="11">
    <location>
        <begin position="173"/>
        <end position="195"/>
    </location>
</feature>
<evidence type="ECO:0000256" key="6">
    <source>
        <dbReference type="ARBA" id="ARBA00022989"/>
    </source>
</evidence>
<evidence type="ECO:0000256" key="3">
    <source>
        <dbReference type="ARBA" id="ARBA00022448"/>
    </source>
</evidence>
<feature type="transmembrane region" description="Helical" evidence="11">
    <location>
        <begin position="85"/>
        <end position="107"/>
    </location>
</feature>
<feature type="transmembrane region" description="Helical" evidence="11">
    <location>
        <begin position="286"/>
        <end position="307"/>
    </location>
</feature>
<comment type="caution">
    <text evidence="13">The sequence shown here is derived from an EMBL/GenBank/DDBJ whole genome shotgun (WGS) entry which is preliminary data.</text>
</comment>
<accession>A0A926QHH1</accession>
<dbReference type="NCBIfam" id="TIGR00932">
    <property type="entry name" value="2a37"/>
    <property type="match status" value="1"/>
</dbReference>
<comment type="similarity">
    <text evidence="2">Belongs to the monovalent cation:proton antiporter 2 (CPA2) transporter (TC 2.A.37) family.</text>
</comment>
<feature type="transmembrane region" description="Helical" evidence="11">
    <location>
        <begin position="113"/>
        <end position="131"/>
    </location>
</feature>
<evidence type="ECO:0000256" key="1">
    <source>
        <dbReference type="ARBA" id="ARBA00004141"/>
    </source>
</evidence>
<keyword evidence="6 11" id="KW-1133">Transmembrane helix</keyword>
<dbReference type="Pfam" id="PF00999">
    <property type="entry name" value="Na_H_Exchanger"/>
    <property type="match status" value="1"/>
</dbReference>
<feature type="transmembrane region" description="Helical" evidence="11">
    <location>
        <begin position="259"/>
        <end position="280"/>
    </location>
</feature>
<feature type="transmembrane region" description="Helical" evidence="11">
    <location>
        <begin position="319"/>
        <end position="338"/>
    </location>
</feature>
<name>A0A926QHH1_9BACL</name>
<keyword evidence="7" id="KW-0915">Sodium</keyword>
<evidence type="ECO:0000256" key="10">
    <source>
        <dbReference type="ARBA" id="ARBA00023201"/>
    </source>
</evidence>
<dbReference type="InterPro" id="IPR038770">
    <property type="entry name" value="Na+/solute_symporter_sf"/>
</dbReference>
<dbReference type="GO" id="GO:0006814">
    <property type="term" value="P:sodium ion transport"/>
    <property type="evidence" value="ECO:0007669"/>
    <property type="project" value="UniProtKB-KW"/>
</dbReference>
<sequence length="387" mass="40750">MLVFQLAIILLASKIAGDLSVKLGQPSVLGKLLIGIVLGPTVLGVVSNTEILKEISQIGVILLMFIAGLETDTEEFKRTGKASTYVGVTGIIVPFSLGYLAGIFLNLPQLESIFLGLLLSATSVSISVQALKEMGSLKSREGTTILGAAVIDDILVIVALAFVMSFAGGDVNLGMVVLKKVIFFAVAILLAWKVIPSLLNKFAPLRVTEAVVSAGLILCFMYAYLAEFAGVAAIIGAYIAGVAISLTKYKHEVFEKVETISYSIFVPVFFTSIGVTAEFIGIGTHIGLIVGLSILAILTKLIGSAIGAKLSGFTWRNSLGIGAAMVSRGEVALIIAAMGLEANLLSQDMFAVVVVVVLITTLVTPPMMKLFFGKQKALDENTGKSHH</sequence>
<feature type="transmembrane region" description="Helical" evidence="11">
    <location>
        <begin position="231"/>
        <end position="247"/>
    </location>
</feature>
<keyword evidence="5 11" id="KW-0812">Transmembrane</keyword>
<keyword evidence="4" id="KW-0050">Antiport</keyword>
<feature type="transmembrane region" description="Helical" evidence="11">
    <location>
        <begin position="207"/>
        <end position="225"/>
    </location>
</feature>
<dbReference type="RefSeq" id="WP_188173317.1">
    <property type="nucleotide sequence ID" value="NZ_JACVVD010000002.1"/>
</dbReference>
<dbReference type="GO" id="GO:1902600">
    <property type="term" value="P:proton transmembrane transport"/>
    <property type="evidence" value="ECO:0007669"/>
    <property type="project" value="InterPro"/>
</dbReference>
<keyword evidence="3" id="KW-0813">Transport</keyword>
<dbReference type="EMBL" id="JACVVD010000002">
    <property type="protein sequence ID" value="MBD0379495.1"/>
    <property type="molecule type" value="Genomic_DNA"/>
</dbReference>
<dbReference type="PANTHER" id="PTHR43562">
    <property type="entry name" value="NAPA-TYPE SODIUM/HYDROGEN ANTIPORTER"/>
    <property type="match status" value="1"/>
</dbReference>
<dbReference type="AlphaFoldDB" id="A0A926QHH1"/>
<dbReference type="InterPro" id="IPR006153">
    <property type="entry name" value="Cation/H_exchanger_TM"/>
</dbReference>
<evidence type="ECO:0000256" key="7">
    <source>
        <dbReference type="ARBA" id="ARBA00023053"/>
    </source>
</evidence>
<dbReference type="PANTHER" id="PTHR43562:SF3">
    <property type="entry name" value="SODIUM ION_PROTON EXCHANGER (EUROFUNG)"/>
    <property type="match status" value="1"/>
</dbReference>
<evidence type="ECO:0000313" key="13">
    <source>
        <dbReference type="EMBL" id="MBD0379495.1"/>
    </source>
</evidence>
<dbReference type="GO" id="GO:0016020">
    <property type="term" value="C:membrane"/>
    <property type="evidence" value="ECO:0007669"/>
    <property type="project" value="UniProtKB-SubCell"/>
</dbReference>
<keyword evidence="8" id="KW-0406">Ion transport</keyword>
<feature type="transmembrane region" description="Helical" evidence="11">
    <location>
        <begin position="350"/>
        <end position="372"/>
    </location>
</feature>
<evidence type="ECO:0000259" key="12">
    <source>
        <dbReference type="Pfam" id="PF00999"/>
    </source>
</evidence>
<evidence type="ECO:0000256" key="11">
    <source>
        <dbReference type="SAM" id="Phobius"/>
    </source>
</evidence>
<dbReference type="GO" id="GO:0015297">
    <property type="term" value="F:antiporter activity"/>
    <property type="evidence" value="ECO:0007669"/>
    <property type="project" value="UniProtKB-KW"/>
</dbReference>
<gene>
    <name evidence="13" type="ORF">ICC18_05160</name>
</gene>